<evidence type="ECO:0000256" key="1">
    <source>
        <dbReference type="SAM" id="Phobius"/>
    </source>
</evidence>
<evidence type="ECO:0000313" key="4">
    <source>
        <dbReference type="Proteomes" id="UP000015101"/>
    </source>
</evidence>
<dbReference type="HOGENOM" id="CLU_475918_0_0_1"/>
<keyword evidence="4" id="KW-1185">Reference proteome</keyword>
<keyword evidence="1" id="KW-0812">Transmembrane</keyword>
<reference evidence="4" key="1">
    <citation type="submission" date="2012-12" db="EMBL/GenBank/DDBJ databases">
        <authorList>
            <person name="Hellsten U."/>
            <person name="Grimwood J."/>
            <person name="Chapman J.A."/>
            <person name="Shapiro H."/>
            <person name="Aerts A."/>
            <person name="Otillar R.P."/>
            <person name="Terry A.Y."/>
            <person name="Boore J.L."/>
            <person name="Simakov O."/>
            <person name="Marletaz F."/>
            <person name="Cho S.-J."/>
            <person name="Edsinger-Gonzales E."/>
            <person name="Havlak P."/>
            <person name="Kuo D.-H."/>
            <person name="Larsson T."/>
            <person name="Lv J."/>
            <person name="Arendt D."/>
            <person name="Savage R."/>
            <person name="Osoegawa K."/>
            <person name="de Jong P."/>
            <person name="Lindberg D.R."/>
            <person name="Seaver E.C."/>
            <person name="Weisblat D.A."/>
            <person name="Putnam N.H."/>
            <person name="Grigoriev I.V."/>
            <person name="Rokhsar D.S."/>
        </authorList>
    </citation>
    <scope>NUCLEOTIDE SEQUENCE</scope>
</reference>
<keyword evidence="1" id="KW-1133">Transmembrane helix</keyword>
<feature type="transmembrane region" description="Helical" evidence="1">
    <location>
        <begin position="118"/>
        <end position="134"/>
    </location>
</feature>
<evidence type="ECO:0000313" key="3">
    <source>
        <dbReference type="EnsemblMetazoa" id="HelroP163317"/>
    </source>
</evidence>
<dbReference type="AlphaFoldDB" id="T1ETW6"/>
<dbReference type="EMBL" id="AMQM01001372">
    <property type="status" value="NOT_ANNOTATED_CDS"/>
    <property type="molecule type" value="Genomic_DNA"/>
</dbReference>
<sequence>METNFSEVEDNVVEREQKKTENCEREDFDGNEKLVHDSLKVFLMWLKIVGMYFDITNEEGDDSRATNVVALNNGTSTDVSIVNLEKDADMEDKAIKLERYKNSTQNKNKQNAARPKKLFLKMFYPTVVLIWNWFNCIRLFTLFKQGEKLNSDFIFKLIILIYIFITASYQTAFYYACYNGKIDKIFAGLSQAKGVSCKYLRKSATALTVGSICFSIIASGLLIFGTFKITWMFQKMVAPFYSWIEIDDWKLDIALKIFITVFFVFEPPAAVSAISFTMLVSLTMRKCFRDLESDLKQSIITIPGVYSKLEKKKKFSSLTFKSNSVVPSAYTRENGVMRVNEATETKPNFSSGKDEMKDRSLILRSRTSNCKLTKKFCEDVILNAHIQDHENKIFLTNSIEYFRQRYQSTARLVKKADSFICICIGIGITGFLLEAIMVFYTLILRTCLFENYATIVIIMAFWTIVSISILIYISAAGVLVNNSANKVLEKLHDIDLLKYPAEVGHNLLVFISRSNTQEGMGFTVFRIFMIDKNTIMTCYLSWNAQMLSKNRNLKFLSLNYKKYRKAEINKMLE</sequence>
<feature type="transmembrane region" description="Helical" evidence="1">
    <location>
        <begin position="455"/>
        <end position="480"/>
    </location>
</feature>
<keyword evidence="1" id="KW-0472">Membrane</keyword>
<feature type="transmembrane region" description="Helical" evidence="1">
    <location>
        <begin position="419"/>
        <end position="443"/>
    </location>
</feature>
<feature type="transmembrane region" description="Helical" evidence="1">
    <location>
        <begin position="154"/>
        <end position="176"/>
    </location>
</feature>
<organism evidence="3 4">
    <name type="scientific">Helobdella robusta</name>
    <name type="common">Californian leech</name>
    <dbReference type="NCBI Taxonomy" id="6412"/>
    <lineage>
        <taxon>Eukaryota</taxon>
        <taxon>Metazoa</taxon>
        <taxon>Spiralia</taxon>
        <taxon>Lophotrochozoa</taxon>
        <taxon>Annelida</taxon>
        <taxon>Clitellata</taxon>
        <taxon>Hirudinea</taxon>
        <taxon>Rhynchobdellida</taxon>
        <taxon>Glossiphoniidae</taxon>
        <taxon>Helobdella</taxon>
    </lineage>
</organism>
<name>T1ETW6_HELRO</name>
<feature type="transmembrane region" description="Helical" evidence="1">
    <location>
        <begin position="253"/>
        <end position="280"/>
    </location>
</feature>
<dbReference type="Proteomes" id="UP000015101">
    <property type="component" value="Unassembled WGS sequence"/>
</dbReference>
<evidence type="ECO:0008006" key="5">
    <source>
        <dbReference type="Google" id="ProtNLM"/>
    </source>
</evidence>
<dbReference type="EMBL" id="KB097495">
    <property type="protein sequence ID" value="ESN96270.1"/>
    <property type="molecule type" value="Genomic_DNA"/>
</dbReference>
<accession>T1ETW6</accession>
<dbReference type="CTD" id="20200016"/>
<protein>
    <recommendedName>
        <fullName evidence="5">Gustatory receptor</fullName>
    </recommendedName>
</protein>
<reference evidence="2 4" key="2">
    <citation type="journal article" date="2013" name="Nature">
        <title>Insights into bilaterian evolution from three spiralian genomes.</title>
        <authorList>
            <person name="Simakov O."/>
            <person name="Marletaz F."/>
            <person name="Cho S.J."/>
            <person name="Edsinger-Gonzales E."/>
            <person name="Havlak P."/>
            <person name="Hellsten U."/>
            <person name="Kuo D.H."/>
            <person name="Larsson T."/>
            <person name="Lv J."/>
            <person name="Arendt D."/>
            <person name="Savage R."/>
            <person name="Osoegawa K."/>
            <person name="de Jong P."/>
            <person name="Grimwood J."/>
            <person name="Chapman J.A."/>
            <person name="Shapiro H."/>
            <person name="Aerts A."/>
            <person name="Otillar R.P."/>
            <person name="Terry A.Y."/>
            <person name="Boore J.L."/>
            <person name="Grigoriev I.V."/>
            <person name="Lindberg D.R."/>
            <person name="Seaver E.C."/>
            <person name="Weisblat D.A."/>
            <person name="Putnam N.H."/>
            <person name="Rokhsar D.S."/>
        </authorList>
    </citation>
    <scope>NUCLEOTIDE SEQUENCE</scope>
</reference>
<dbReference type="KEGG" id="hro:HELRODRAFT_163317"/>
<evidence type="ECO:0000313" key="2">
    <source>
        <dbReference type="EMBL" id="ESN96270.1"/>
    </source>
</evidence>
<dbReference type="InParanoid" id="T1ETW6"/>
<dbReference type="GeneID" id="20200016"/>
<proteinExistence type="predicted"/>
<reference evidence="3" key="3">
    <citation type="submission" date="2015-06" db="UniProtKB">
        <authorList>
            <consortium name="EnsemblMetazoa"/>
        </authorList>
    </citation>
    <scope>IDENTIFICATION</scope>
</reference>
<feature type="transmembrane region" description="Helical" evidence="1">
    <location>
        <begin position="206"/>
        <end position="233"/>
    </location>
</feature>
<dbReference type="EnsemblMetazoa" id="HelroT163317">
    <property type="protein sequence ID" value="HelroP163317"/>
    <property type="gene ID" value="HelroG163317"/>
</dbReference>
<gene>
    <name evidence="3" type="primary">20200016</name>
    <name evidence="2" type="ORF">HELRODRAFT_163317</name>
</gene>
<dbReference type="RefSeq" id="XP_009025466.1">
    <property type="nucleotide sequence ID" value="XM_009027218.1"/>
</dbReference>